<comment type="caution">
    <text evidence="3">The sequence shown here is derived from an EMBL/GenBank/DDBJ whole genome shotgun (WGS) entry which is preliminary data.</text>
</comment>
<gene>
    <name evidence="3" type="ORF">C0Z20_18125</name>
</gene>
<evidence type="ECO:0000256" key="2">
    <source>
        <dbReference type="SAM" id="Phobius"/>
    </source>
</evidence>
<dbReference type="EMBL" id="PNYC01000011">
    <property type="protein sequence ID" value="PMS35508.1"/>
    <property type="molecule type" value="Genomic_DNA"/>
</dbReference>
<dbReference type="Pfam" id="PF07963">
    <property type="entry name" value="N_methyl"/>
    <property type="match status" value="1"/>
</dbReference>
<evidence type="ECO:0000313" key="4">
    <source>
        <dbReference type="Proteomes" id="UP000235777"/>
    </source>
</evidence>
<dbReference type="InterPro" id="IPR045584">
    <property type="entry name" value="Pilin-like"/>
</dbReference>
<dbReference type="Gene3D" id="3.30.700.10">
    <property type="entry name" value="Glycoprotein, Type 4 Pilin"/>
    <property type="match status" value="1"/>
</dbReference>
<dbReference type="SUPFAM" id="SSF54523">
    <property type="entry name" value="Pili subunits"/>
    <property type="match status" value="1"/>
</dbReference>
<keyword evidence="4" id="KW-1185">Reference proteome</keyword>
<sequence length="217" mass="23020">MRDRKRAGAATAAGAGALGDGQRIRRRPDRRGVVAAHRRARARYRGAALAANRREALIVCARAELAAGPAVARRRTSAFSLLELVVALAIVALMAAYAVPTYVRHTARGHRIAVVTSIYQAAQFLEANGGRRAGKREESLPAGLDRSPSQGRAVYRLHVLPGGGLLSGGYVIEAEPVPSGPMGDDACGVFVLDSTGRRSNRTTAMQAPRDADCWSAR</sequence>
<keyword evidence="2" id="KW-0472">Membrane</keyword>
<protein>
    <submittedName>
        <fullName evidence="3">Pilus assembly protein PilE</fullName>
    </submittedName>
</protein>
<dbReference type="InterPro" id="IPR012902">
    <property type="entry name" value="N_methyl_site"/>
</dbReference>
<dbReference type="STRING" id="863227.GCA_000373005_03884"/>
<feature type="region of interest" description="Disordered" evidence="1">
    <location>
        <begin position="1"/>
        <end position="22"/>
    </location>
</feature>
<organism evidence="3 4">
    <name type="scientific">Trinickia symbiotica</name>
    <dbReference type="NCBI Taxonomy" id="863227"/>
    <lineage>
        <taxon>Bacteria</taxon>
        <taxon>Pseudomonadati</taxon>
        <taxon>Pseudomonadota</taxon>
        <taxon>Betaproteobacteria</taxon>
        <taxon>Burkholderiales</taxon>
        <taxon>Burkholderiaceae</taxon>
        <taxon>Trinickia</taxon>
    </lineage>
</organism>
<name>A0A2N7X175_9BURK</name>
<reference evidence="3 4" key="1">
    <citation type="submission" date="2018-01" db="EMBL/GenBank/DDBJ databases">
        <title>Whole genome analyses suggest that Burkholderia sensu lato contains two further novel genera in the rhizoxinica-symbiotica group Mycetohabitans gen. nov., and Trinickia gen. nov.: implications for the evolution of diazotrophy and nodulation in the Burkholderiaceae.</title>
        <authorList>
            <person name="Estrada-de los Santos P."/>
            <person name="Palmer M."/>
            <person name="Chavez-Ramirez B."/>
            <person name="Beukes C."/>
            <person name="Steenkamp E.T."/>
            <person name="Hirsch A.M."/>
            <person name="Manyaka P."/>
            <person name="Maluk M."/>
            <person name="Lafos M."/>
            <person name="Crook M."/>
            <person name="Gross E."/>
            <person name="Simon M.F."/>
            <person name="Bueno dos Reis Junior F."/>
            <person name="Poole P.S."/>
            <person name="Venter S.N."/>
            <person name="James E.K."/>
        </authorList>
    </citation>
    <scope>NUCLEOTIDE SEQUENCE [LARGE SCALE GENOMIC DNA]</scope>
    <source>
        <strain evidence="3 4">JPY 581</strain>
    </source>
</reference>
<evidence type="ECO:0000313" key="3">
    <source>
        <dbReference type="EMBL" id="PMS35508.1"/>
    </source>
</evidence>
<dbReference type="OrthoDB" id="8592370at2"/>
<dbReference type="Proteomes" id="UP000235777">
    <property type="component" value="Unassembled WGS sequence"/>
</dbReference>
<keyword evidence="2" id="KW-1133">Transmembrane helix</keyword>
<proteinExistence type="predicted"/>
<keyword evidence="2" id="KW-0812">Transmembrane</keyword>
<dbReference type="NCBIfam" id="TIGR02532">
    <property type="entry name" value="IV_pilin_GFxxxE"/>
    <property type="match status" value="1"/>
</dbReference>
<accession>A0A2N7X175</accession>
<dbReference type="AlphaFoldDB" id="A0A2N7X175"/>
<feature type="transmembrane region" description="Helical" evidence="2">
    <location>
        <begin position="78"/>
        <end position="99"/>
    </location>
</feature>
<evidence type="ECO:0000256" key="1">
    <source>
        <dbReference type="SAM" id="MobiDB-lite"/>
    </source>
</evidence>